<proteinExistence type="predicted"/>
<dbReference type="EMBL" id="JABWSX010000003">
    <property type="protein sequence ID" value="NVL12005.1"/>
    <property type="molecule type" value="Genomic_DNA"/>
</dbReference>
<evidence type="ECO:0000313" key="1">
    <source>
        <dbReference type="EMBL" id="NVL12005.1"/>
    </source>
</evidence>
<protein>
    <submittedName>
        <fullName evidence="1">Uncharacterized protein</fullName>
    </submittedName>
</protein>
<gene>
    <name evidence="1" type="ORF">HU230_41510</name>
</gene>
<dbReference type="RefSeq" id="WP_176535413.1">
    <property type="nucleotide sequence ID" value="NZ_CP088023.1"/>
</dbReference>
<comment type="caution">
    <text evidence="1">The sequence shown here is derived from an EMBL/GenBank/DDBJ whole genome shotgun (WGS) entry which is preliminary data.</text>
</comment>
<organism evidence="1">
    <name type="scientific">Bradyrhizobium quebecense</name>
    <dbReference type="NCBI Taxonomy" id="2748629"/>
    <lineage>
        <taxon>Bacteria</taxon>
        <taxon>Pseudomonadati</taxon>
        <taxon>Pseudomonadota</taxon>
        <taxon>Alphaproteobacteria</taxon>
        <taxon>Hyphomicrobiales</taxon>
        <taxon>Nitrobacteraceae</taxon>
        <taxon>Bradyrhizobium</taxon>
    </lineage>
</organism>
<accession>A0A973WZ80</accession>
<reference evidence="1" key="1">
    <citation type="submission" date="2020-06" db="EMBL/GenBank/DDBJ databases">
        <title>Whole Genome Sequence of Bradyrhizobium sp. Strain 66S1MB.</title>
        <authorList>
            <person name="Bromfield E."/>
            <person name="Cloutier S."/>
        </authorList>
    </citation>
    <scope>NUCLEOTIDE SEQUENCE</scope>
    <source>
        <strain evidence="1">66S1MB</strain>
    </source>
</reference>
<dbReference type="AlphaFoldDB" id="A0A973WZ80"/>
<sequence>MGLLLLRKNELERRTKEIPAEVAEWRTATENDLDSNLHWSQMAAIGELVEAYRRAYDSKLENLPPETDKPAYEAALYDVLMAIASAQRAWDFFRRKFDQRRSERYRKRLRAADIIAIDCYDAAIGAAKAKGWIAEQDIREPPLTYLSPEISPMAWARGTRPNDGRSEELEGRTLPIPVVEVPYDQMANVWELLSIAHEVGHEIDADLKLLPAVKTNLSKAFENTAIPPDRRRRWLGWASEIFPDLLALQLSGPAYAYMLRNVLILPFVAVTNVVLGDVHPNHYLRILLCTAYIRGMGPGFQEAAFRTALDGHAADLESTWTGLYGNPPALADYLADIPLVISGVMDSPIPSMNGATLRSLVDYTPVHEAKITQGALDLRNRNSRIDMAPRHAISLVRMAINGAISDGSLDAEIDDISTNAIALLDHNAPQGKRGPGDALEVPEDARKSRIERFVAMDLNSVSPLQERITHPWT</sequence>
<name>A0A973WZ80_9BRAD</name>